<evidence type="ECO:0000313" key="2">
    <source>
        <dbReference type="Proteomes" id="UP001271274"/>
    </source>
</evidence>
<protein>
    <recommendedName>
        <fullName evidence="3">Major tail protein</fullName>
    </recommendedName>
</protein>
<dbReference type="EMBL" id="JARAYU010000018">
    <property type="protein sequence ID" value="MDX3705295.1"/>
    <property type="molecule type" value="Genomic_DNA"/>
</dbReference>
<reference evidence="1 2" key="1">
    <citation type="journal article" date="2023" name="Microb. Genom.">
        <title>Mesoterricola silvestris gen. nov., sp. nov., Mesoterricola sediminis sp. nov., Geothrix oryzae sp. nov., Geothrix edaphica sp. nov., Geothrix rubra sp. nov., and Geothrix limicola sp. nov., six novel members of Acidobacteriota isolated from soils.</title>
        <authorList>
            <person name="Weisberg A.J."/>
            <person name="Pearce E."/>
            <person name="Kramer C.G."/>
            <person name="Chang J.H."/>
            <person name="Clarke C.R."/>
        </authorList>
    </citation>
    <scope>NUCLEOTIDE SEQUENCE [LARGE SCALE GENOMIC DNA]</scope>
    <source>
        <strain evidence="1 2">ID09-01A</strain>
    </source>
</reference>
<gene>
    <name evidence="1" type="ORF">PV662_37240</name>
</gene>
<organism evidence="1 2">
    <name type="scientific">Streptomyces europaeiscabiei</name>
    <dbReference type="NCBI Taxonomy" id="146819"/>
    <lineage>
        <taxon>Bacteria</taxon>
        <taxon>Bacillati</taxon>
        <taxon>Actinomycetota</taxon>
        <taxon>Actinomycetes</taxon>
        <taxon>Kitasatosporales</taxon>
        <taxon>Streptomycetaceae</taxon>
        <taxon>Streptomyces</taxon>
    </lineage>
</organism>
<name>A0ABU4NQE1_9ACTN</name>
<proteinExistence type="predicted"/>
<evidence type="ECO:0008006" key="3">
    <source>
        <dbReference type="Google" id="ProtNLM"/>
    </source>
</evidence>
<dbReference type="Proteomes" id="UP001271274">
    <property type="component" value="Unassembled WGS sequence"/>
</dbReference>
<keyword evidence="2" id="KW-1185">Reference proteome</keyword>
<dbReference type="InterPro" id="IPR058154">
    <property type="entry name" value="Bxb1_TTP-like"/>
</dbReference>
<dbReference type="RefSeq" id="WP_319063386.1">
    <property type="nucleotide sequence ID" value="NZ_JARAYT010000010.1"/>
</dbReference>
<evidence type="ECO:0000313" key="1">
    <source>
        <dbReference type="EMBL" id="MDX3705295.1"/>
    </source>
</evidence>
<sequence length="190" mass="20243">MALVAEEVRVAITGELLSAPRGTAAPTTAVSVLDPLFLGHGYVSEDGVTENWDDSVDNIIAWQNATTVRAARTESTLTLACTLIQTRGSNLELFYPGSQVVANGGEWKIDVKPATSDPRAFVLNVVDGAEIIRLYVGNGELTERGEVPYQSGEAVMYPVTITAYPDDNGNLMTKFSNSAAWGEDIDSGSS</sequence>
<accession>A0ABU4NQE1</accession>
<dbReference type="Pfam" id="PF25681">
    <property type="entry name" value="Phage_TTP_17"/>
    <property type="match status" value="1"/>
</dbReference>
<comment type="caution">
    <text evidence="1">The sequence shown here is derived from an EMBL/GenBank/DDBJ whole genome shotgun (WGS) entry which is preliminary data.</text>
</comment>